<evidence type="ECO:0000313" key="1">
    <source>
        <dbReference type="EMBL" id="MBA9054468.1"/>
    </source>
</evidence>
<keyword evidence="2" id="KW-1185">Reference proteome</keyword>
<dbReference type="RefSeq" id="WP_259408704.1">
    <property type="nucleotide sequence ID" value="NZ_BAAAHW010000042.1"/>
</dbReference>
<evidence type="ECO:0008006" key="3">
    <source>
        <dbReference type="Google" id="ProtNLM"/>
    </source>
</evidence>
<sequence length="735" mass="82173">MADEVVREGKNPSASVFERLLGATFQHHSSEPPSALTSQGPLGDTYEAPEGWNTHRETSWRSLASKADELLAVGPVLLIPEWERLPADKKYRTRWSYEVLLEDLVPPERDAHLAVLLPSSALTSHAEADFRAAVRERWHLSTVLYAAGVLPKVHTSLEVAAVFLHARQPKDPVVRMFRMPHRVDPKSVEKDFEKLLRMRGGRSKNGYVVRELIPAHERLHFERHDPAVLALREDLVGYGSVAKVGDLFTKAPSVHRHTLGEKTCSPGQPGAARVLRGPDVLTDGSIAPPDPEDIWAQVPSDCLLQAGDLILRSISRPTDRHRFVVSEVGDDDLPAAASEHVIVLRPKVPLEAHKLRFILLFLRSPMAGPMLAQAGVHILWRDLADLTLPQPDEALASALDNLEISKRRLEEWHSEADEVLQSVFLDQSAAQGRDRIVRSGQTLRLRVAAASLLDDLGHTVRTRFPYPVALRWRETEAAMSVRDAGPAYQAILGTAEILLAYSALLVGALAREEGIELGSLHAIRGQLERGRGPGFGEWVATLDEISSKRKRRSLPAEHPLNALGSMFADEKVADARKRLYSRRNDEDHERRVDRVDLPQARDAAFDELSRLIEGARFLADWSLIQITDLHWDALLGCSVIDYRNLMGDHPVVPTSTMTWDRSDIEKGSLYLKDQENRLHLLRPFLVGCLCRRCRSWSTFHIDKASQGTVTLKCLEYGHTFDDPALVEPLRHVGLL</sequence>
<organism evidence="1 2">
    <name type="scientific">Streptomyces murinus</name>
    <dbReference type="NCBI Taxonomy" id="33900"/>
    <lineage>
        <taxon>Bacteria</taxon>
        <taxon>Bacillati</taxon>
        <taxon>Actinomycetota</taxon>
        <taxon>Actinomycetes</taxon>
        <taxon>Kitasatosporales</taxon>
        <taxon>Streptomycetaceae</taxon>
        <taxon>Streptomyces</taxon>
    </lineage>
</organism>
<dbReference type="AlphaFoldDB" id="A0A7W3NPR1"/>
<comment type="caution">
    <text evidence="1">The sequence shown here is derived from an EMBL/GenBank/DDBJ whole genome shotgun (WGS) entry which is preliminary data.</text>
</comment>
<protein>
    <recommendedName>
        <fullName evidence="3">Restriction endonuclease</fullName>
    </recommendedName>
</protein>
<accession>A0A7W3NPR1</accession>
<dbReference type="GeneID" id="93982198"/>
<dbReference type="Proteomes" id="UP000577386">
    <property type="component" value="Unassembled WGS sequence"/>
</dbReference>
<proteinExistence type="predicted"/>
<gene>
    <name evidence="1" type="ORF">HDA42_003646</name>
</gene>
<dbReference type="EMBL" id="JACJIJ010000002">
    <property type="protein sequence ID" value="MBA9054468.1"/>
    <property type="molecule type" value="Genomic_DNA"/>
</dbReference>
<name>A0A7W3NPR1_STRMR</name>
<reference evidence="1 2" key="1">
    <citation type="submission" date="2020-08" db="EMBL/GenBank/DDBJ databases">
        <title>Sequencing the genomes of 1000 actinobacteria strains.</title>
        <authorList>
            <person name="Klenk H.-P."/>
        </authorList>
    </citation>
    <scope>NUCLEOTIDE SEQUENCE [LARGE SCALE GENOMIC DNA]</scope>
    <source>
        <strain evidence="1 2">DSM 41827</strain>
    </source>
</reference>
<evidence type="ECO:0000313" key="2">
    <source>
        <dbReference type="Proteomes" id="UP000577386"/>
    </source>
</evidence>